<organism evidence="1 2">
    <name type="scientific">Porphyromonas miyakawae</name>
    <dbReference type="NCBI Taxonomy" id="3137470"/>
    <lineage>
        <taxon>Bacteria</taxon>
        <taxon>Pseudomonadati</taxon>
        <taxon>Bacteroidota</taxon>
        <taxon>Bacteroidia</taxon>
        <taxon>Bacteroidales</taxon>
        <taxon>Porphyromonadaceae</taxon>
        <taxon>Porphyromonas</taxon>
    </lineage>
</organism>
<comment type="caution">
    <text evidence="1">The sequence shown here is derived from an EMBL/GenBank/DDBJ whole genome shotgun (WGS) entry which is preliminary data.</text>
</comment>
<dbReference type="Pfam" id="PF13481">
    <property type="entry name" value="AAA_25"/>
    <property type="match status" value="1"/>
</dbReference>
<accession>A0ABQ0E3Y6</accession>
<dbReference type="RefSeq" id="WP_411916189.1">
    <property type="nucleotide sequence ID" value="NZ_BAAFSF010000004.1"/>
</dbReference>
<dbReference type="Pfam" id="PF13155">
    <property type="entry name" value="Toprim_2"/>
    <property type="match status" value="1"/>
</dbReference>
<reference evidence="1 2" key="1">
    <citation type="journal article" date="2025" name="Int. J. Syst. Evol. Microbiol.">
        <title>Desulfovibrio falkowii sp. nov., Porphyromonas miyakawae sp. nov., Mediterraneibacter flintii sp. nov. and Owariibacterium komagatae gen. nov., sp. nov., isolated from human faeces.</title>
        <authorList>
            <person name="Hamaguchi T."/>
            <person name="Ohara M."/>
            <person name="Hisatomi A."/>
            <person name="Sekiguchi K."/>
            <person name="Takeda J.I."/>
            <person name="Ueyama J."/>
            <person name="Ito M."/>
            <person name="Nishiwaki H."/>
            <person name="Ogi T."/>
            <person name="Hirayama M."/>
            <person name="Ohkuma M."/>
            <person name="Sakamoto M."/>
            <person name="Ohno K."/>
        </authorList>
    </citation>
    <scope>NUCLEOTIDE SEQUENCE [LARGE SCALE GENOMIC DNA]</scope>
    <source>
        <strain evidence="1 2">13CB11C</strain>
    </source>
</reference>
<dbReference type="Proteomes" id="UP001628220">
    <property type="component" value="Unassembled WGS sequence"/>
</dbReference>
<dbReference type="EMBL" id="BAAFSF010000004">
    <property type="protein sequence ID" value="GAB1252445.1"/>
    <property type="molecule type" value="Genomic_DNA"/>
</dbReference>
<dbReference type="Gene3D" id="3.40.50.300">
    <property type="entry name" value="P-loop containing nucleotide triphosphate hydrolases"/>
    <property type="match status" value="1"/>
</dbReference>
<keyword evidence="2" id="KW-1185">Reference proteome</keyword>
<evidence type="ECO:0000313" key="1">
    <source>
        <dbReference type="EMBL" id="GAB1252445.1"/>
    </source>
</evidence>
<dbReference type="SUPFAM" id="SSF52540">
    <property type="entry name" value="P-loop containing nucleoside triphosphate hydrolases"/>
    <property type="match status" value="1"/>
</dbReference>
<dbReference type="CDD" id="cd01029">
    <property type="entry name" value="TOPRIM_primases"/>
    <property type="match status" value="1"/>
</dbReference>
<dbReference type="SUPFAM" id="SSF56731">
    <property type="entry name" value="DNA primase core"/>
    <property type="match status" value="1"/>
</dbReference>
<dbReference type="InterPro" id="IPR027417">
    <property type="entry name" value="P-loop_NTPase"/>
</dbReference>
<evidence type="ECO:0000313" key="2">
    <source>
        <dbReference type="Proteomes" id="UP001628220"/>
    </source>
</evidence>
<gene>
    <name evidence="1" type="ORF">Tsumi_15510</name>
</gene>
<proteinExistence type="predicted"/>
<name>A0ABQ0E3Y6_9PORP</name>
<dbReference type="Gene3D" id="3.40.1360.10">
    <property type="match status" value="1"/>
</dbReference>
<dbReference type="InterPro" id="IPR034154">
    <property type="entry name" value="TOPRIM_DnaG/twinkle"/>
</dbReference>
<sequence length="681" mass="77478">MNIKEEILGRTNRGLDVFTYYMPMDFVPKRNFRNPFYEDKRASCNIYFDSKNDCYRMKDFGNELYSGDCFWFVAMVAGLDAKRDFRNILQMINRDLGLNLRVGQDSSISNMPSKSYNDKTMSKATVAPPKRFEFTPKTFGQRELLFWFRYGITEEVLHRFHVKALTCFKSINREGKPYSIYSNDEEPMFGYVMQGFIKVYRPHSSIRFLYGGEKVEDYVFGLEQLSSKGDVVYITGGEKDVMSLSAHGFNAICLNSETADIPKSLMELLSRRFRHIVILYDVDETGIRASFKVLQTFSELPILRLELPLDGGKAQKDISDFFSMGRIAKDLKELLAKELNKLYANTLMMMKSCEIDYDNPPEASHPIVSVNGVPLGTQDNLFCITGGEGTGKSNYISAILSGVINEEALDPETTLGLRIAANPRQLAVLHYDTEQSEAQLHKNLGRTLKRAGLNRVPLFFHSFYLASLSRQERLKLIRDSMDMLYHKYGGIQLVVIDGIADLIRSANDESESIAVVDELYRLAGIYNTCIICVLHFVPNGVKLRGHIGSELQRKAAGILSIENDDNPELSVVKALKVRDGSPLDVPIMLFGWDKKLDMFTYRGEKSKAEKEKRKTVDLISVAKEILKEQKPIAYSDLVVSVMEEMDVKDRTAKKYIAYMREQNILSQDSMGNYVKGKLCHT</sequence>
<protein>
    <submittedName>
        <fullName evidence="1">Bifunctional DNA primase/helicase</fullName>
    </submittedName>
</protein>